<evidence type="ECO:0000259" key="3">
    <source>
        <dbReference type="PROSITE" id="PS51986"/>
    </source>
</evidence>
<dbReference type="STRING" id="990371.SAMN05421813_10990"/>
<organism evidence="5 6">
    <name type="scientific">Daejeonella rubra</name>
    <dbReference type="NCBI Taxonomy" id="990371"/>
    <lineage>
        <taxon>Bacteria</taxon>
        <taxon>Pseudomonadati</taxon>
        <taxon>Bacteroidota</taxon>
        <taxon>Sphingobacteriia</taxon>
        <taxon>Sphingobacteriales</taxon>
        <taxon>Sphingobacteriaceae</taxon>
        <taxon>Daejeonella</taxon>
    </lineage>
</organism>
<dbReference type="Pfam" id="PF18318">
    <property type="entry name" value="Gln-synt_C-ter"/>
    <property type="match status" value="1"/>
</dbReference>
<evidence type="ECO:0000259" key="4">
    <source>
        <dbReference type="PROSITE" id="PS51987"/>
    </source>
</evidence>
<dbReference type="PROSITE" id="PS00181">
    <property type="entry name" value="GLNA_ATP"/>
    <property type="match status" value="1"/>
</dbReference>
<dbReference type="Pfam" id="PF12437">
    <property type="entry name" value="GSIII_N"/>
    <property type="match status" value="1"/>
</dbReference>
<proteinExistence type="inferred from homology"/>
<dbReference type="GO" id="GO:0006542">
    <property type="term" value="P:glutamine biosynthetic process"/>
    <property type="evidence" value="ECO:0007669"/>
    <property type="project" value="InterPro"/>
</dbReference>
<reference evidence="6" key="1">
    <citation type="submission" date="2016-10" db="EMBL/GenBank/DDBJ databases">
        <authorList>
            <person name="Varghese N."/>
            <person name="Submissions S."/>
        </authorList>
    </citation>
    <scope>NUCLEOTIDE SEQUENCE [LARGE SCALE GENOMIC DNA]</scope>
    <source>
        <strain evidence="6">DSM 24536</strain>
    </source>
</reference>
<gene>
    <name evidence="5" type="ORF">SAMN05421813_10990</name>
</gene>
<dbReference type="GO" id="GO:0004356">
    <property type="term" value="F:glutamine synthetase activity"/>
    <property type="evidence" value="ECO:0007669"/>
    <property type="project" value="InterPro"/>
</dbReference>
<dbReference type="EMBL" id="FNHH01000009">
    <property type="protein sequence ID" value="SDM30999.1"/>
    <property type="molecule type" value="Genomic_DNA"/>
</dbReference>
<feature type="domain" description="GS catalytic" evidence="4">
    <location>
        <begin position="179"/>
        <end position="613"/>
    </location>
</feature>
<dbReference type="Gene3D" id="3.30.590.10">
    <property type="entry name" value="Glutamine synthetase/guanido kinase, catalytic domain"/>
    <property type="match status" value="1"/>
</dbReference>
<protein>
    <submittedName>
        <fullName evidence="5">Glutamine synthetase</fullName>
    </submittedName>
</protein>
<dbReference type="Gene3D" id="1.20.120.1560">
    <property type="match status" value="1"/>
</dbReference>
<dbReference type="InterPro" id="IPR008147">
    <property type="entry name" value="Gln_synt_N"/>
</dbReference>
<keyword evidence="6" id="KW-1185">Reference proteome</keyword>
<comment type="similarity">
    <text evidence="1 2">Belongs to the glutamine synthetase family.</text>
</comment>
<dbReference type="InterPro" id="IPR052725">
    <property type="entry name" value="GS_Type-3"/>
</dbReference>
<name>A0A1G9S663_9SPHI</name>
<dbReference type="OrthoDB" id="9807095at2"/>
<dbReference type="PANTHER" id="PTHR42974:SF1">
    <property type="entry name" value="TYPE-3 GLUTAMINE SYNTHETASE"/>
    <property type="match status" value="1"/>
</dbReference>
<dbReference type="InterPro" id="IPR014746">
    <property type="entry name" value="Gln_synth/guanido_kin_cat_dom"/>
</dbReference>
<dbReference type="PANTHER" id="PTHR42974">
    <property type="entry name" value="GLUTAMINE SYNTHETASE"/>
    <property type="match status" value="1"/>
</dbReference>
<dbReference type="PROSITE" id="PS51987">
    <property type="entry name" value="GS_CATALYTIC"/>
    <property type="match status" value="1"/>
</dbReference>
<dbReference type="RefSeq" id="WP_090703762.1">
    <property type="nucleotide sequence ID" value="NZ_FNHH01000009.1"/>
</dbReference>
<dbReference type="InterPro" id="IPR040577">
    <property type="entry name" value="Gln-synt_C"/>
</dbReference>
<dbReference type="Proteomes" id="UP000199226">
    <property type="component" value="Unassembled WGS sequence"/>
</dbReference>
<dbReference type="InterPro" id="IPR008146">
    <property type="entry name" value="Gln_synth_cat_dom"/>
</dbReference>
<sequence length="724" mass="81278">MSSLRFQALNAVLSRTIPEVKMPSSKLSDFYGCNVFDQKKMKDSLSKEAYNSIVESINSGTQIDRGISEQVASSMKSWAMSMGASHYTHWFQPLTGTTAEKHDSFFEPGSDGQGLEKFSGEALSQQEPDASSFPNGGIRSTFEARGYTAWDASSPAFIIGSTLCIPTVFVSYTGEALDYKAPLLKAIGLMDKAAVAVAQYFDKSIEKINSSLGIEQEYFLVDLALFNARPDLYLTGRALFGHMSAKNQQLDDHYFGSIPERVLAYMQDFETESIKLGIPLKTRHNEVAPSQFECAPLYEEMNLAIDHNSLLMDLMDKVARRHNFKVLLHEKPYAGINGSGKHNNWSLITNTGKNLLSPGKTPKNNLMFLTFFVNTIRAVFEYSDLLRASIASVNNDHRLGANEAPPAIISMFLGSQLNDLLDEIESSRVTNKMKQEPSLWTNIPKIPQILLDNTDRNRTSPLAFTGNKFELRAVGSSANSANPMTILNTIVADQLNKFKAEVDKLIKKGDKKDVAIMTVIKRYIKESKAIRFEGNGYSDEWAEEAKKRGLSNIKTTPKALDVLLDPKTDKLFEDTGVFSKRESHARHEILLESYFKKLQIEARVMGDLVDNVIIPTAINYQTTLIDNVKGLKDLGLGEDTYAAQLDIIKKISGHVNFIRTANLEMVNERKKANNIEDIRDKSIAYDEKVKSYFDPIRYHVDKLEQLVDDSKWPLPKFRELLFLK</sequence>
<dbReference type="InterPro" id="IPR022147">
    <property type="entry name" value="GSIII_N"/>
</dbReference>
<feature type="domain" description="GS beta-grasp" evidence="3">
    <location>
        <begin position="85"/>
        <end position="174"/>
    </location>
</feature>
<evidence type="ECO:0000256" key="2">
    <source>
        <dbReference type="RuleBase" id="RU000384"/>
    </source>
</evidence>
<dbReference type="PROSITE" id="PS51986">
    <property type="entry name" value="GS_BETA_GRASP"/>
    <property type="match status" value="1"/>
</dbReference>
<dbReference type="AlphaFoldDB" id="A0A1G9S663"/>
<dbReference type="InterPro" id="IPR027303">
    <property type="entry name" value="Gln_synth_gly_rich_site"/>
</dbReference>
<evidence type="ECO:0000256" key="1">
    <source>
        <dbReference type="PROSITE-ProRule" id="PRU01330"/>
    </source>
</evidence>
<evidence type="ECO:0000313" key="6">
    <source>
        <dbReference type="Proteomes" id="UP000199226"/>
    </source>
</evidence>
<evidence type="ECO:0000313" key="5">
    <source>
        <dbReference type="EMBL" id="SDM30999.1"/>
    </source>
</evidence>
<dbReference type="SUPFAM" id="SSF55931">
    <property type="entry name" value="Glutamine synthetase/guanido kinase"/>
    <property type="match status" value="1"/>
</dbReference>
<accession>A0A1G9S663</accession>
<dbReference type="SMART" id="SM01230">
    <property type="entry name" value="Gln-synt_C"/>
    <property type="match status" value="1"/>
</dbReference>
<dbReference type="Pfam" id="PF00120">
    <property type="entry name" value="Gln-synt_C"/>
    <property type="match status" value="1"/>
</dbReference>